<comment type="cofactor">
    <cofactor evidence="5">
        <name>pyridoxal 5'-phosphate</name>
        <dbReference type="ChEBI" id="CHEBI:597326"/>
    </cofactor>
    <text evidence="5">Binds 1 pyridoxal phosphate per subunit.</text>
</comment>
<feature type="binding site" evidence="5">
    <location>
        <position position="137"/>
    </location>
    <ligand>
        <name>N(2)-acetyl-L-ornithine</name>
        <dbReference type="ChEBI" id="CHEBI:57805"/>
    </ligand>
</feature>
<feature type="modified residue" description="N6-(pyridoxal phosphate)lysine" evidence="5">
    <location>
        <position position="249"/>
    </location>
</feature>
<organism evidence="7 8">
    <name type="scientific">Kitasatospora acidiphila</name>
    <dbReference type="NCBI Taxonomy" id="2567942"/>
    <lineage>
        <taxon>Bacteria</taxon>
        <taxon>Bacillati</taxon>
        <taxon>Actinomycetota</taxon>
        <taxon>Actinomycetes</taxon>
        <taxon>Kitasatosporales</taxon>
        <taxon>Streptomycetaceae</taxon>
        <taxon>Kitasatospora</taxon>
    </lineage>
</organism>
<dbReference type="PANTHER" id="PTHR11986:SF79">
    <property type="entry name" value="ACETYLORNITHINE AMINOTRANSFERASE, MITOCHONDRIAL"/>
    <property type="match status" value="1"/>
</dbReference>
<proteinExistence type="inferred from homology"/>
<dbReference type="Proteomes" id="UP000319103">
    <property type="component" value="Unassembled WGS sequence"/>
</dbReference>
<dbReference type="InterPro" id="IPR050103">
    <property type="entry name" value="Class-III_PLP-dep_AT"/>
</dbReference>
<dbReference type="EMBL" id="VIGB01000003">
    <property type="protein sequence ID" value="TQF02140.1"/>
    <property type="molecule type" value="Genomic_DNA"/>
</dbReference>
<feature type="binding site" evidence="5">
    <location>
        <position position="134"/>
    </location>
    <ligand>
        <name>pyridoxal 5'-phosphate</name>
        <dbReference type="ChEBI" id="CHEBI:597326"/>
    </ligand>
</feature>
<dbReference type="SUPFAM" id="SSF53383">
    <property type="entry name" value="PLP-dependent transferases"/>
    <property type="match status" value="1"/>
</dbReference>
<feature type="binding site" evidence="5">
    <location>
        <begin position="219"/>
        <end position="222"/>
    </location>
    <ligand>
        <name>pyridoxal 5'-phosphate</name>
        <dbReference type="ChEBI" id="CHEBI:597326"/>
    </ligand>
</feature>
<dbReference type="GO" id="GO:0006526">
    <property type="term" value="P:L-arginine biosynthetic process"/>
    <property type="evidence" value="ECO:0007669"/>
    <property type="project" value="UniProtKB-UniRule"/>
</dbReference>
<dbReference type="Pfam" id="PF00202">
    <property type="entry name" value="Aminotran_3"/>
    <property type="match status" value="1"/>
</dbReference>
<feature type="region of interest" description="Disordered" evidence="6">
    <location>
        <begin position="399"/>
        <end position="461"/>
    </location>
</feature>
<name>A0A540VZG3_9ACTN</name>
<dbReference type="NCBIfam" id="TIGR00707">
    <property type="entry name" value="argD"/>
    <property type="match status" value="1"/>
</dbReference>
<comment type="subcellular location">
    <subcellularLocation>
        <location evidence="5">Cytoplasm</location>
    </subcellularLocation>
</comment>
<evidence type="ECO:0000256" key="6">
    <source>
        <dbReference type="SAM" id="MobiDB-lite"/>
    </source>
</evidence>
<gene>
    <name evidence="5" type="primary">argD</name>
    <name evidence="7" type="ORF">E6W39_07440</name>
</gene>
<dbReference type="UniPathway" id="UPA00068">
    <property type="reaction ID" value="UER00109"/>
</dbReference>
<dbReference type="PROSITE" id="PS00600">
    <property type="entry name" value="AA_TRANSFER_CLASS_3"/>
    <property type="match status" value="1"/>
</dbReference>
<dbReference type="GO" id="GO:0005737">
    <property type="term" value="C:cytoplasm"/>
    <property type="evidence" value="ECO:0007669"/>
    <property type="project" value="UniProtKB-SubCell"/>
</dbReference>
<feature type="compositionally biased region" description="Low complexity" evidence="6">
    <location>
        <begin position="403"/>
        <end position="461"/>
    </location>
</feature>
<protein>
    <recommendedName>
        <fullName evidence="5">Acetylornithine aminotransferase</fullName>
        <shortName evidence="5">ACOAT</shortName>
        <ecNumber evidence="5">2.6.1.11</ecNumber>
    </recommendedName>
</protein>
<dbReference type="Gene3D" id="3.40.640.10">
    <property type="entry name" value="Type I PLP-dependent aspartate aminotransferase-like (Major domain)"/>
    <property type="match status" value="1"/>
</dbReference>
<dbReference type="PANTHER" id="PTHR11986">
    <property type="entry name" value="AMINOTRANSFERASE CLASS III"/>
    <property type="match status" value="1"/>
</dbReference>
<keyword evidence="5" id="KW-0055">Arginine biosynthesis</keyword>
<evidence type="ECO:0000256" key="3">
    <source>
        <dbReference type="ARBA" id="ARBA00022679"/>
    </source>
</evidence>
<evidence type="ECO:0000313" key="7">
    <source>
        <dbReference type="EMBL" id="TQF02140.1"/>
    </source>
</evidence>
<comment type="catalytic activity">
    <reaction evidence="5">
        <text>N(2)-acetyl-L-ornithine + 2-oxoglutarate = N-acetyl-L-glutamate 5-semialdehyde + L-glutamate</text>
        <dbReference type="Rhea" id="RHEA:18049"/>
        <dbReference type="ChEBI" id="CHEBI:16810"/>
        <dbReference type="ChEBI" id="CHEBI:29123"/>
        <dbReference type="ChEBI" id="CHEBI:29985"/>
        <dbReference type="ChEBI" id="CHEBI:57805"/>
        <dbReference type="EC" id="2.6.1.11"/>
    </reaction>
</comment>
<dbReference type="NCBIfam" id="NF002874">
    <property type="entry name" value="PRK03244.1"/>
    <property type="match status" value="1"/>
</dbReference>
<dbReference type="RefSeq" id="WP_141632843.1">
    <property type="nucleotide sequence ID" value="NZ_VIGB01000003.1"/>
</dbReference>
<evidence type="ECO:0000256" key="1">
    <source>
        <dbReference type="ARBA" id="ARBA00022576"/>
    </source>
</evidence>
<dbReference type="InterPro" id="IPR015421">
    <property type="entry name" value="PyrdxlP-dep_Trfase_major"/>
</dbReference>
<dbReference type="InterPro" id="IPR015424">
    <property type="entry name" value="PyrdxlP-dep_Trfase"/>
</dbReference>
<comment type="subunit">
    <text evidence="5">Homodimer.</text>
</comment>
<dbReference type="InterPro" id="IPR005814">
    <property type="entry name" value="Aminotrans_3"/>
</dbReference>
<dbReference type="GO" id="GO:0042802">
    <property type="term" value="F:identical protein binding"/>
    <property type="evidence" value="ECO:0007669"/>
    <property type="project" value="TreeGrafter"/>
</dbReference>
<evidence type="ECO:0000313" key="8">
    <source>
        <dbReference type="Proteomes" id="UP000319103"/>
    </source>
</evidence>
<comment type="miscellaneous">
    <text evidence="5">May also have succinyldiaminopimelate aminotransferase activity, thus carrying out the corresponding step in lysine biosynthesis.</text>
</comment>
<dbReference type="FunFam" id="3.40.640.10:FF:000004">
    <property type="entry name" value="Acetylornithine aminotransferase"/>
    <property type="match status" value="1"/>
</dbReference>
<dbReference type="GO" id="GO:0003992">
    <property type="term" value="F:N2-acetyl-L-ornithine:2-oxoglutarate 5-aminotransferase activity"/>
    <property type="evidence" value="ECO:0007669"/>
    <property type="project" value="UniProtKB-UniRule"/>
</dbReference>
<dbReference type="HAMAP" id="MF_01107">
    <property type="entry name" value="ArgD_aminotrans_3"/>
    <property type="match status" value="1"/>
</dbReference>
<dbReference type="EC" id="2.6.1.11" evidence="5"/>
<dbReference type="InterPro" id="IPR049704">
    <property type="entry name" value="Aminotrans_3_PPA_site"/>
</dbReference>
<dbReference type="GO" id="GO:0030170">
    <property type="term" value="F:pyridoxal phosphate binding"/>
    <property type="evidence" value="ECO:0007669"/>
    <property type="project" value="InterPro"/>
</dbReference>
<evidence type="ECO:0000256" key="4">
    <source>
        <dbReference type="ARBA" id="ARBA00022898"/>
    </source>
</evidence>
<dbReference type="AlphaFoldDB" id="A0A540VZG3"/>
<feature type="binding site" evidence="5">
    <location>
        <position position="278"/>
    </location>
    <ligand>
        <name>pyridoxal 5'-phosphate</name>
        <dbReference type="ChEBI" id="CHEBI:597326"/>
    </ligand>
</feature>
<feature type="binding site" evidence="5">
    <location>
        <begin position="108"/>
        <end position="109"/>
    </location>
    <ligand>
        <name>pyridoxal 5'-phosphate</name>
        <dbReference type="ChEBI" id="CHEBI:597326"/>
    </ligand>
</feature>
<reference evidence="7 8" key="1">
    <citation type="submission" date="2019-06" db="EMBL/GenBank/DDBJ databases">
        <title>Description of Kitasatospora acidophila sp. nov. isolated from pine grove soil, and reclassification of Streptomyces novaecaesareae to Kitasatospora novaeceasareae comb. nov.</title>
        <authorList>
            <person name="Kim M.J."/>
        </authorList>
    </citation>
    <scope>NUCLEOTIDE SEQUENCE [LARGE SCALE GENOMIC DNA]</scope>
    <source>
        <strain evidence="7 8">MMS16-CNU292</strain>
    </source>
</reference>
<dbReference type="OrthoDB" id="3860850at2"/>
<accession>A0A540VZG3</accession>
<comment type="similarity">
    <text evidence="5">Belongs to the class-III pyridoxal-phosphate-dependent aminotransferase family. ArgD subfamily.</text>
</comment>
<comment type="pathway">
    <text evidence="5">Amino-acid biosynthesis; L-arginine biosynthesis; N(2)-acetyl-L-ornithine from L-glutamate: step 4/4.</text>
</comment>
<evidence type="ECO:0000256" key="5">
    <source>
        <dbReference type="HAMAP-Rule" id="MF_01107"/>
    </source>
</evidence>
<dbReference type="CDD" id="cd00610">
    <property type="entry name" value="OAT_like"/>
    <property type="match status" value="1"/>
</dbReference>
<keyword evidence="2 5" id="KW-0028">Amino-acid biosynthesis</keyword>
<keyword evidence="1 5" id="KW-0032">Aminotransferase</keyword>
<comment type="caution">
    <text evidence="7">The sequence shown here is derived from an EMBL/GenBank/DDBJ whole genome shotgun (WGS) entry which is preliminary data.</text>
</comment>
<dbReference type="InterPro" id="IPR015422">
    <property type="entry name" value="PyrdxlP-dep_Trfase_small"/>
</dbReference>
<dbReference type="NCBIfam" id="NF002325">
    <property type="entry name" value="PRK01278.1"/>
    <property type="match status" value="1"/>
</dbReference>
<evidence type="ECO:0000256" key="2">
    <source>
        <dbReference type="ARBA" id="ARBA00022605"/>
    </source>
</evidence>
<sequence length="461" mass="47542">MSSNNSDLTARYQRAFTNNYGTPRLPLVKGAGALLWDADGNEYLDLVGGIAVNALGTAHPAIIEAVTAQLGQLGHVSNLFMAEPTIELAERLLTLDPRPGRVFFCNSGAEANEAAFKISRLTGRTQLVALEGGFHGRTMGALALTGQPGKQEPFRPLPGDVTHVPFGDVEALRAAVSTATAAVVLEPIQGENGAIPLPPGYLKAAREITRAAGVLLILDEVQTGIGRTGHWFAHQAEPGIEPDVVTLAKGLGGGLPIGAVIAYGAAADLLQPGQHGTTFGGNPVVAAAALAVLRTIESDGLLTQVQKVGDRLRAGIEAIGDPLVSQVRGAGLLLGIVLTRPVAGQVQAAAQRAGFLVNAAVPDAVRLVPPLVLTEQQADRFLAALPGILAEVRAESAAEHQAAEQQAGELHAGEQQTGEQQTGEQQAGEQQAGEQQAGEQQVGQGAGPDARQDDPAAQAAE</sequence>
<dbReference type="InterPro" id="IPR004636">
    <property type="entry name" value="AcOrn/SuccOrn_fam"/>
</dbReference>
<keyword evidence="5" id="KW-0963">Cytoplasm</keyword>
<keyword evidence="3 5" id="KW-0808">Transferase</keyword>
<keyword evidence="8" id="KW-1185">Reference proteome</keyword>
<dbReference type="Gene3D" id="3.90.1150.10">
    <property type="entry name" value="Aspartate Aminotransferase, domain 1"/>
    <property type="match status" value="1"/>
</dbReference>
<feature type="binding site" evidence="5">
    <location>
        <position position="277"/>
    </location>
    <ligand>
        <name>N(2)-acetyl-L-ornithine</name>
        <dbReference type="ChEBI" id="CHEBI:57805"/>
    </ligand>
</feature>
<keyword evidence="4 5" id="KW-0663">Pyridoxal phosphate</keyword>